<evidence type="ECO:0000313" key="2">
    <source>
        <dbReference type="Proteomes" id="UP000492820"/>
    </source>
</evidence>
<evidence type="ECO:0000313" key="3">
    <source>
        <dbReference type="WBParaSite" id="EgrG_002057600"/>
    </source>
</evidence>
<gene>
    <name evidence="1" type="ORF">EgrG_002057600</name>
</gene>
<organism evidence="1">
    <name type="scientific">Echinococcus granulosus</name>
    <name type="common">Hydatid tapeworm</name>
    <dbReference type="NCBI Taxonomy" id="6210"/>
    <lineage>
        <taxon>Eukaryota</taxon>
        <taxon>Metazoa</taxon>
        <taxon>Spiralia</taxon>
        <taxon>Lophotrochozoa</taxon>
        <taxon>Platyhelminthes</taxon>
        <taxon>Cestoda</taxon>
        <taxon>Eucestoda</taxon>
        <taxon>Cyclophyllidea</taxon>
        <taxon>Taeniidae</taxon>
        <taxon>Echinococcus</taxon>
        <taxon>Echinococcus granulosus group</taxon>
    </lineage>
</organism>
<sequence>MEAKKNGCEIEKKNGEGLVNVNVKKAVEVELEARAEVGVEAEAKERKTKMKRRKGRGVKSHLRLSQIHACVPKKPEPLW</sequence>
<evidence type="ECO:0000313" key="1">
    <source>
        <dbReference type="EMBL" id="CDS25071.1"/>
    </source>
</evidence>
<reference evidence="1 2" key="1">
    <citation type="journal article" date="2013" name="Nature">
        <title>The genomes of four tapeworm species reveal adaptations to parasitism.</title>
        <authorList>
            <person name="Tsai I.J."/>
            <person name="Zarowiecki M."/>
            <person name="Holroyd N."/>
            <person name="Garciarrubio A."/>
            <person name="Sanchez-Flores A."/>
            <person name="Brooks K.L."/>
            <person name="Tracey A."/>
            <person name="Bobes R.J."/>
            <person name="Fragoso G."/>
            <person name="Sciutto E."/>
            <person name="Aslett M."/>
            <person name="Beasley H."/>
            <person name="Bennett H.M."/>
            <person name="Cai J."/>
            <person name="Camicia F."/>
            <person name="Clark R."/>
            <person name="Cucher M."/>
            <person name="De Silva N."/>
            <person name="Day T.A."/>
            <person name="Deplazes P."/>
            <person name="Estrada K."/>
            <person name="Fernandez C."/>
            <person name="Holland P.W."/>
            <person name="Hou J."/>
            <person name="Hu S."/>
            <person name="Huckvale T."/>
            <person name="Hung S.S."/>
            <person name="Kamenetzky L."/>
            <person name="Keane J.A."/>
            <person name="Kiss F."/>
            <person name="Koziol U."/>
            <person name="Lambert O."/>
            <person name="Liu K."/>
            <person name="Luo X."/>
            <person name="Luo Y."/>
            <person name="Macchiaroli N."/>
            <person name="Nichol S."/>
            <person name="Paps J."/>
            <person name="Parkinson J."/>
            <person name="Pouchkina-Stantcheva N."/>
            <person name="Riddiford N."/>
            <person name="Rosenzvit M."/>
            <person name="Salinas G."/>
            <person name="Wasmuth J.D."/>
            <person name="Zamanian M."/>
            <person name="Zheng Y."/>
            <person name="Cai X."/>
            <person name="Soberon X."/>
            <person name="Olson P.D."/>
            <person name="Laclette J.P."/>
            <person name="Brehm K."/>
            <person name="Berriman M."/>
            <person name="Garciarrubio A."/>
            <person name="Bobes R.J."/>
            <person name="Fragoso G."/>
            <person name="Sanchez-Flores A."/>
            <person name="Estrada K."/>
            <person name="Cevallos M.A."/>
            <person name="Morett E."/>
            <person name="Gonzalez V."/>
            <person name="Portillo T."/>
            <person name="Ochoa-Leyva A."/>
            <person name="Jose M.V."/>
            <person name="Sciutto E."/>
            <person name="Landa A."/>
            <person name="Jimenez L."/>
            <person name="Valdes V."/>
            <person name="Carrero J.C."/>
            <person name="Larralde C."/>
            <person name="Morales-Montor J."/>
            <person name="Limon-Lason J."/>
            <person name="Soberon X."/>
            <person name="Laclette J.P."/>
        </authorList>
    </citation>
    <scope>NUCLEOTIDE SEQUENCE [LARGE SCALE GENOMIC DNA]</scope>
</reference>
<dbReference type="WBParaSite" id="EgrG_002057600">
    <property type="protein sequence ID" value="EgrG_002057600"/>
    <property type="gene ID" value="EgrG_002057600"/>
</dbReference>
<proteinExistence type="predicted"/>
<dbReference type="EMBL" id="LK028703">
    <property type="protein sequence ID" value="CDS25071.1"/>
    <property type="molecule type" value="Genomic_DNA"/>
</dbReference>
<reference evidence="1" key="2">
    <citation type="submission" date="2014-06" db="EMBL/GenBank/DDBJ databases">
        <authorList>
            <person name="Aslett M."/>
        </authorList>
    </citation>
    <scope>NUCLEOTIDE SEQUENCE</scope>
</reference>
<dbReference type="Proteomes" id="UP000492820">
    <property type="component" value="Unassembled WGS sequence"/>
</dbReference>
<accession>A0A068X2P3</accession>
<protein>
    <submittedName>
        <fullName evidence="3">Expressed conserved protein</fullName>
    </submittedName>
</protein>
<reference evidence="3" key="3">
    <citation type="submission" date="2020-10" db="UniProtKB">
        <authorList>
            <consortium name="WormBaseParasite"/>
        </authorList>
    </citation>
    <scope>IDENTIFICATION</scope>
</reference>
<dbReference type="AlphaFoldDB" id="A0A068X2P3"/>
<name>A0A068X2P3_ECHGR</name>